<feature type="compositionally biased region" description="Acidic residues" evidence="1">
    <location>
        <begin position="22"/>
        <end position="38"/>
    </location>
</feature>
<feature type="compositionally biased region" description="Low complexity" evidence="1">
    <location>
        <begin position="39"/>
        <end position="54"/>
    </location>
</feature>
<organism evidence="2 3">
    <name type="scientific">Sphingomonas quercus</name>
    <dbReference type="NCBI Taxonomy" id="2842451"/>
    <lineage>
        <taxon>Bacteria</taxon>
        <taxon>Pseudomonadati</taxon>
        <taxon>Pseudomonadota</taxon>
        <taxon>Alphaproteobacteria</taxon>
        <taxon>Sphingomonadales</taxon>
        <taxon>Sphingomonadaceae</taxon>
        <taxon>Sphingomonas</taxon>
    </lineage>
</organism>
<keyword evidence="3" id="KW-1185">Reference proteome</keyword>
<dbReference type="Proteomes" id="UP000776276">
    <property type="component" value="Unassembled WGS sequence"/>
</dbReference>
<protein>
    <submittedName>
        <fullName evidence="2">DUF2497 domain-containing protein</fullName>
    </submittedName>
</protein>
<comment type="caution">
    <text evidence="2">The sequence shown here is derived from an EMBL/GenBank/DDBJ whole genome shotgun (WGS) entry which is preliminary data.</text>
</comment>
<accession>A0ABS6BGH1</accession>
<evidence type="ECO:0000313" key="3">
    <source>
        <dbReference type="Proteomes" id="UP000776276"/>
    </source>
</evidence>
<dbReference type="RefSeq" id="WP_216318367.1">
    <property type="nucleotide sequence ID" value="NZ_JAHKRT010000001.1"/>
</dbReference>
<proteinExistence type="predicted"/>
<name>A0ABS6BGH1_9SPHN</name>
<feature type="region of interest" description="Disordered" evidence="1">
    <location>
        <begin position="22"/>
        <end position="67"/>
    </location>
</feature>
<sequence>MGPDEQSIEDILASIRRVITEEEVAPEAEPDDELELTEPLDITAAPQPQAATAPAPRPAPALVSPGAADASRQALTYLSSLKLRSGDPADDTLHGLVRELLKPMLKAWLDAELPTLVERLVVQEIARLTADRS</sequence>
<reference evidence="2 3" key="1">
    <citation type="submission" date="2021-06" db="EMBL/GenBank/DDBJ databases">
        <title>Sphingomonas sp. XMGL2, whole genome shotgun sequencing project.</title>
        <authorList>
            <person name="Zhao G."/>
            <person name="Shen L."/>
        </authorList>
    </citation>
    <scope>NUCLEOTIDE SEQUENCE [LARGE SCALE GENOMIC DNA]</scope>
    <source>
        <strain evidence="2 3">XMGL2</strain>
    </source>
</reference>
<dbReference type="Pfam" id="PF10691">
    <property type="entry name" value="DUF2497"/>
    <property type="match status" value="1"/>
</dbReference>
<dbReference type="InterPro" id="IPR019632">
    <property type="entry name" value="DUF2497"/>
</dbReference>
<evidence type="ECO:0000256" key="1">
    <source>
        <dbReference type="SAM" id="MobiDB-lite"/>
    </source>
</evidence>
<dbReference type="EMBL" id="JAHKRT010000001">
    <property type="protein sequence ID" value="MBU3076345.1"/>
    <property type="molecule type" value="Genomic_DNA"/>
</dbReference>
<gene>
    <name evidence="2" type="ORF">KOF26_00580</name>
</gene>
<evidence type="ECO:0000313" key="2">
    <source>
        <dbReference type="EMBL" id="MBU3076345.1"/>
    </source>
</evidence>